<organism evidence="3 4">
    <name type="scientific">Ectocarpus siliculosus</name>
    <name type="common">Brown alga</name>
    <name type="synonym">Conferva siliculosa</name>
    <dbReference type="NCBI Taxonomy" id="2880"/>
    <lineage>
        <taxon>Eukaryota</taxon>
        <taxon>Sar</taxon>
        <taxon>Stramenopiles</taxon>
        <taxon>Ochrophyta</taxon>
        <taxon>PX clade</taxon>
        <taxon>Phaeophyceae</taxon>
        <taxon>Ectocarpales</taxon>
        <taxon>Ectocarpaceae</taxon>
        <taxon>Ectocarpus</taxon>
    </lineage>
</organism>
<dbReference type="Gene3D" id="3.40.50.150">
    <property type="entry name" value="Vaccinia Virus protein VP39"/>
    <property type="match status" value="1"/>
</dbReference>
<name>D7G640_ECTSI</name>
<dbReference type="STRING" id="2880.D7G640"/>
<dbReference type="AlphaFoldDB" id="D7G640"/>
<reference evidence="3 4" key="1">
    <citation type="journal article" date="2010" name="Nature">
        <title>The Ectocarpus genome and the independent evolution of multicellularity in brown algae.</title>
        <authorList>
            <person name="Cock J.M."/>
            <person name="Sterck L."/>
            <person name="Rouze P."/>
            <person name="Scornet D."/>
            <person name="Allen A.E."/>
            <person name="Amoutzias G."/>
            <person name="Anthouard V."/>
            <person name="Artiguenave F."/>
            <person name="Aury J.M."/>
            <person name="Badger J.H."/>
            <person name="Beszteri B."/>
            <person name="Billiau K."/>
            <person name="Bonnet E."/>
            <person name="Bothwell J.H."/>
            <person name="Bowler C."/>
            <person name="Boyen C."/>
            <person name="Brownlee C."/>
            <person name="Carrano C.J."/>
            <person name="Charrier B."/>
            <person name="Cho G.Y."/>
            <person name="Coelho S.M."/>
            <person name="Collen J."/>
            <person name="Corre E."/>
            <person name="Da Silva C."/>
            <person name="Delage L."/>
            <person name="Delaroque N."/>
            <person name="Dittami S.M."/>
            <person name="Doulbeau S."/>
            <person name="Elias M."/>
            <person name="Farnham G."/>
            <person name="Gachon C.M."/>
            <person name="Gschloessl B."/>
            <person name="Heesch S."/>
            <person name="Jabbari K."/>
            <person name="Jubin C."/>
            <person name="Kawai H."/>
            <person name="Kimura K."/>
            <person name="Kloareg B."/>
            <person name="Kupper F.C."/>
            <person name="Lang D."/>
            <person name="Le Bail A."/>
            <person name="Leblanc C."/>
            <person name="Lerouge P."/>
            <person name="Lohr M."/>
            <person name="Lopez P.J."/>
            <person name="Martens C."/>
            <person name="Maumus F."/>
            <person name="Michel G."/>
            <person name="Miranda-Saavedra D."/>
            <person name="Morales J."/>
            <person name="Moreau H."/>
            <person name="Motomura T."/>
            <person name="Nagasato C."/>
            <person name="Napoli C.A."/>
            <person name="Nelson D.R."/>
            <person name="Nyvall-Collen P."/>
            <person name="Peters A.F."/>
            <person name="Pommier C."/>
            <person name="Potin P."/>
            <person name="Poulain J."/>
            <person name="Quesneville H."/>
            <person name="Read B."/>
            <person name="Rensing S.A."/>
            <person name="Ritter A."/>
            <person name="Rousvoal S."/>
            <person name="Samanta M."/>
            <person name="Samson G."/>
            <person name="Schroeder D.C."/>
            <person name="Segurens B."/>
            <person name="Strittmatter M."/>
            <person name="Tonon T."/>
            <person name="Tregear J.W."/>
            <person name="Valentin K."/>
            <person name="von Dassow P."/>
            <person name="Yamagishi T."/>
            <person name="Van de Peer Y."/>
            <person name="Wincker P."/>
        </authorList>
    </citation>
    <scope>NUCLEOTIDE SEQUENCE [LARGE SCALE GENOMIC DNA]</scope>
    <source>
        <strain evidence="4">Ec32 / CCAP1310/4</strain>
    </source>
</reference>
<dbReference type="PROSITE" id="PS50088">
    <property type="entry name" value="ANK_REPEAT"/>
    <property type="match status" value="1"/>
</dbReference>
<feature type="repeat" description="ANK" evidence="1">
    <location>
        <begin position="37"/>
        <end position="63"/>
    </location>
</feature>
<dbReference type="OrthoDB" id="46564at2759"/>
<accession>D7G640</accession>
<dbReference type="Proteomes" id="UP000002630">
    <property type="component" value="Unassembled WGS sequence"/>
</dbReference>
<dbReference type="SMART" id="SM00248">
    <property type="entry name" value="ANK"/>
    <property type="match status" value="3"/>
</dbReference>
<evidence type="ECO:0000313" key="4">
    <source>
        <dbReference type="Proteomes" id="UP000002630"/>
    </source>
</evidence>
<dbReference type="Pfam" id="PF12796">
    <property type="entry name" value="Ank_2"/>
    <property type="match status" value="1"/>
</dbReference>
<dbReference type="SUPFAM" id="SSF48403">
    <property type="entry name" value="Ankyrin repeat"/>
    <property type="match status" value="1"/>
</dbReference>
<dbReference type="Gene3D" id="1.25.40.20">
    <property type="entry name" value="Ankyrin repeat-containing domain"/>
    <property type="match status" value="1"/>
</dbReference>
<dbReference type="PROSITE" id="PS50297">
    <property type="entry name" value="ANK_REP_REGION"/>
    <property type="match status" value="1"/>
</dbReference>
<dbReference type="InterPro" id="IPR002110">
    <property type="entry name" value="Ankyrin_rpt"/>
</dbReference>
<dbReference type="SUPFAM" id="SSF53335">
    <property type="entry name" value="S-adenosyl-L-methionine-dependent methyltransferases"/>
    <property type="match status" value="1"/>
</dbReference>
<dbReference type="InterPro" id="IPR029063">
    <property type="entry name" value="SAM-dependent_MTases_sf"/>
</dbReference>
<keyword evidence="4" id="KW-1185">Reference proteome</keyword>
<dbReference type="EMBL" id="FN649760">
    <property type="protein sequence ID" value="CBJ27449.1"/>
    <property type="molecule type" value="Genomic_DNA"/>
</dbReference>
<evidence type="ECO:0000256" key="2">
    <source>
        <dbReference type="SAM" id="MobiDB-lite"/>
    </source>
</evidence>
<keyword evidence="1" id="KW-0040">ANK repeat</keyword>
<feature type="compositionally biased region" description="Basic and acidic residues" evidence="2">
    <location>
        <begin position="145"/>
        <end position="156"/>
    </location>
</feature>
<dbReference type="PANTHER" id="PTHR14614">
    <property type="entry name" value="HEPATOCELLULAR CARCINOMA-ASSOCIATED ANTIGEN"/>
    <property type="match status" value="1"/>
</dbReference>
<gene>
    <name evidence="3" type="ORF">Esi_0071_0069</name>
</gene>
<sequence length="468" mass="49980">MLQFFRLHRRRYARYGELEDVEAILSSGVDANHQDAHGNTALHLSCANGHADVIRALIKAGASHLPNGAGNRPLQWAVQNKHDACVKLLMELYPESSQMNVLDTNGFGKSALSDAFKTGDAEMVKMVLNHKSAEEDILLQQSSLSKDKSKMKKEGISSKPVNSKKGDAGHEEDDGGSGDGPSITHELGFGIGEGEAVTSSSGSAGGDNDDDDEDDEETRRRRRGVRFLLRELAIRNPDECFGDDAREDTTGLNLWAAAVVLARWVASPAIVSRLDGKTVLELGAGCGAGGISAAVHGSPASMLITDLNAETMANLGHNIELNRHRYPAGTEVRAVKLDWGDESTWEEAKPPVDVVLAADVVYQASETSPLLHAILSLLKPGGSFFHVAPVSERDGLEGFLARLCGTAGGEGAAAGGGGDSGFELVSATDAPPEFCQNPLLSGSQDEYMVHFNELPSSTFRLHEFRKRA</sequence>
<feature type="region of interest" description="Disordered" evidence="2">
    <location>
        <begin position="141"/>
        <end position="219"/>
    </location>
</feature>
<feature type="compositionally biased region" description="Acidic residues" evidence="2">
    <location>
        <begin position="207"/>
        <end position="216"/>
    </location>
</feature>
<dbReference type="Pfam" id="PF10294">
    <property type="entry name" value="Methyltransf_16"/>
    <property type="match status" value="1"/>
</dbReference>
<evidence type="ECO:0000256" key="1">
    <source>
        <dbReference type="PROSITE-ProRule" id="PRU00023"/>
    </source>
</evidence>
<dbReference type="eggNOG" id="KOG2497">
    <property type="taxonomic scope" value="Eukaryota"/>
</dbReference>
<dbReference type="InterPro" id="IPR036770">
    <property type="entry name" value="Ankyrin_rpt-contain_sf"/>
</dbReference>
<proteinExistence type="predicted"/>
<evidence type="ECO:0000313" key="3">
    <source>
        <dbReference type="EMBL" id="CBJ27449.1"/>
    </source>
</evidence>
<dbReference type="InterPro" id="IPR019410">
    <property type="entry name" value="Methyltransf_16"/>
</dbReference>
<dbReference type="InParanoid" id="D7G640"/>
<protein>
    <submittedName>
        <fullName evidence="3">Uncharacterized protein</fullName>
    </submittedName>
</protein>